<organism evidence="1 2">
    <name type="scientific">Coemansia aciculifera</name>
    <dbReference type="NCBI Taxonomy" id="417176"/>
    <lineage>
        <taxon>Eukaryota</taxon>
        <taxon>Fungi</taxon>
        <taxon>Fungi incertae sedis</taxon>
        <taxon>Zoopagomycota</taxon>
        <taxon>Kickxellomycotina</taxon>
        <taxon>Kickxellomycetes</taxon>
        <taxon>Kickxellales</taxon>
        <taxon>Kickxellaceae</taxon>
        <taxon>Coemansia</taxon>
    </lineage>
</organism>
<evidence type="ECO:0000313" key="1">
    <source>
        <dbReference type="EMBL" id="KAJ2901118.1"/>
    </source>
</evidence>
<dbReference type="EMBL" id="JANBVB010000001">
    <property type="protein sequence ID" value="KAJ2901118.1"/>
    <property type="molecule type" value="Genomic_DNA"/>
</dbReference>
<dbReference type="Proteomes" id="UP001139981">
    <property type="component" value="Unassembled WGS sequence"/>
</dbReference>
<name>A0ACC1MAR5_9FUNG</name>
<gene>
    <name evidence="1" type="ORF">IWW38_000083</name>
</gene>
<proteinExistence type="predicted"/>
<comment type="caution">
    <text evidence="1">The sequence shown here is derived from an EMBL/GenBank/DDBJ whole genome shotgun (WGS) entry which is preliminary data.</text>
</comment>
<keyword evidence="2" id="KW-1185">Reference proteome</keyword>
<reference evidence="1" key="1">
    <citation type="submission" date="2022-07" db="EMBL/GenBank/DDBJ databases">
        <title>Phylogenomic reconstructions and comparative analyses of Kickxellomycotina fungi.</title>
        <authorList>
            <person name="Reynolds N.K."/>
            <person name="Stajich J.E."/>
            <person name="Barry K."/>
            <person name="Grigoriev I.V."/>
            <person name="Crous P."/>
            <person name="Smith M.E."/>
        </authorList>
    </citation>
    <scope>NUCLEOTIDE SEQUENCE</scope>
    <source>
        <strain evidence="1">CBS 190363</strain>
    </source>
</reference>
<sequence>MSDNTSQIRSSSLEKDPRRITLKEFQNKQPSKFLDPCAIERRNSYKCLEENYYDGEACREMFEDYRECKKMWQAERARARRAGEL</sequence>
<evidence type="ECO:0000313" key="2">
    <source>
        <dbReference type="Proteomes" id="UP001139981"/>
    </source>
</evidence>
<accession>A0ACC1MAR5</accession>
<protein>
    <submittedName>
        <fullName evidence="1">Uncharacterized protein</fullName>
    </submittedName>
</protein>